<sequence>MERRRTRLIKDGLTQWLRVADDLTSMRKTFAVQQQAKSAFETYQVAFRCGLHWKSWAHRRAMLRIKNKPVQKRETTLPASFTEGDNSIKKSEDVASNNTTPRFPVSLFNTPRELPNSVPAFRIDTQPPAPVKIAASPVRPTRMACAV</sequence>
<evidence type="ECO:0000256" key="1">
    <source>
        <dbReference type="SAM" id="MobiDB-lite"/>
    </source>
</evidence>
<evidence type="ECO:0000313" key="3">
    <source>
        <dbReference type="Proteomes" id="UP000828390"/>
    </source>
</evidence>
<comment type="caution">
    <text evidence="2">The sequence shown here is derived from an EMBL/GenBank/DDBJ whole genome shotgun (WGS) entry which is preliminary data.</text>
</comment>
<name>A0A9D4CA04_DREPO</name>
<evidence type="ECO:0000313" key="2">
    <source>
        <dbReference type="EMBL" id="KAH3719872.1"/>
    </source>
</evidence>
<feature type="region of interest" description="Disordered" evidence="1">
    <location>
        <begin position="72"/>
        <end position="106"/>
    </location>
</feature>
<reference evidence="2" key="2">
    <citation type="submission" date="2020-11" db="EMBL/GenBank/DDBJ databases">
        <authorList>
            <person name="McCartney M.A."/>
            <person name="Auch B."/>
            <person name="Kono T."/>
            <person name="Mallez S."/>
            <person name="Becker A."/>
            <person name="Gohl D.M."/>
            <person name="Silverstein K.A.T."/>
            <person name="Koren S."/>
            <person name="Bechman K.B."/>
            <person name="Herman A."/>
            <person name="Abrahante J.E."/>
            <person name="Garbe J."/>
        </authorList>
    </citation>
    <scope>NUCLEOTIDE SEQUENCE</scope>
    <source>
        <strain evidence="2">Duluth1</strain>
        <tissue evidence="2">Whole animal</tissue>
    </source>
</reference>
<proteinExistence type="predicted"/>
<organism evidence="2 3">
    <name type="scientific">Dreissena polymorpha</name>
    <name type="common">Zebra mussel</name>
    <name type="synonym">Mytilus polymorpha</name>
    <dbReference type="NCBI Taxonomy" id="45954"/>
    <lineage>
        <taxon>Eukaryota</taxon>
        <taxon>Metazoa</taxon>
        <taxon>Spiralia</taxon>
        <taxon>Lophotrochozoa</taxon>
        <taxon>Mollusca</taxon>
        <taxon>Bivalvia</taxon>
        <taxon>Autobranchia</taxon>
        <taxon>Heteroconchia</taxon>
        <taxon>Euheterodonta</taxon>
        <taxon>Imparidentia</taxon>
        <taxon>Neoheterodontei</taxon>
        <taxon>Myida</taxon>
        <taxon>Dreissenoidea</taxon>
        <taxon>Dreissenidae</taxon>
        <taxon>Dreissena</taxon>
    </lineage>
</organism>
<gene>
    <name evidence="2" type="ORF">DPMN_062756</name>
</gene>
<keyword evidence="3" id="KW-1185">Reference proteome</keyword>
<dbReference type="EMBL" id="JAIWYP010000013">
    <property type="protein sequence ID" value="KAH3719872.1"/>
    <property type="molecule type" value="Genomic_DNA"/>
</dbReference>
<reference evidence="2" key="1">
    <citation type="journal article" date="2019" name="bioRxiv">
        <title>The Genome of the Zebra Mussel, Dreissena polymorpha: A Resource for Invasive Species Research.</title>
        <authorList>
            <person name="McCartney M.A."/>
            <person name="Auch B."/>
            <person name="Kono T."/>
            <person name="Mallez S."/>
            <person name="Zhang Y."/>
            <person name="Obille A."/>
            <person name="Becker A."/>
            <person name="Abrahante J.E."/>
            <person name="Garbe J."/>
            <person name="Badalamenti J.P."/>
            <person name="Herman A."/>
            <person name="Mangelson H."/>
            <person name="Liachko I."/>
            <person name="Sullivan S."/>
            <person name="Sone E.D."/>
            <person name="Koren S."/>
            <person name="Silverstein K.A.T."/>
            <person name="Beckman K.B."/>
            <person name="Gohl D.M."/>
        </authorList>
    </citation>
    <scope>NUCLEOTIDE SEQUENCE</scope>
    <source>
        <strain evidence="2">Duluth1</strain>
        <tissue evidence="2">Whole animal</tissue>
    </source>
</reference>
<dbReference type="Proteomes" id="UP000828390">
    <property type="component" value="Unassembled WGS sequence"/>
</dbReference>
<accession>A0A9D4CA04</accession>
<protein>
    <submittedName>
        <fullName evidence="2">Uncharacterized protein</fullName>
    </submittedName>
</protein>
<dbReference type="AlphaFoldDB" id="A0A9D4CA04"/>